<evidence type="ECO:0000313" key="3">
    <source>
        <dbReference type="Proteomes" id="UP000195991"/>
    </source>
</evidence>
<protein>
    <submittedName>
        <fullName evidence="2">Uncharacterized protein</fullName>
    </submittedName>
</protein>
<gene>
    <name evidence="2" type="ORF">BTT61001_02643</name>
</gene>
<dbReference type="Proteomes" id="UP000195991">
    <property type="component" value="Unassembled WGS sequence"/>
</dbReference>
<proteinExistence type="predicted"/>
<accession>A0A1C4DU43</accession>
<keyword evidence="1" id="KW-0812">Transmembrane</keyword>
<evidence type="ECO:0000256" key="1">
    <source>
        <dbReference type="SAM" id="Phobius"/>
    </source>
</evidence>
<organism evidence="2 3">
    <name type="scientific">Bacillus thuringiensis</name>
    <dbReference type="NCBI Taxonomy" id="1428"/>
    <lineage>
        <taxon>Bacteria</taxon>
        <taxon>Bacillati</taxon>
        <taxon>Bacillota</taxon>
        <taxon>Bacilli</taxon>
        <taxon>Bacillales</taxon>
        <taxon>Bacillaceae</taxon>
        <taxon>Bacillus</taxon>
        <taxon>Bacillus cereus group</taxon>
    </lineage>
</organism>
<name>A0A1C4DU43_BACTU</name>
<keyword evidence="1" id="KW-0472">Membrane</keyword>
<sequence>MMLRNDKLPWKKAIFIPAHIIAFTHTVLVWYNMVINDGKE</sequence>
<dbReference type="EMBL" id="FMBI01000029">
    <property type="protein sequence ID" value="SCC34790.1"/>
    <property type="molecule type" value="Genomic_DNA"/>
</dbReference>
<dbReference type="AlphaFoldDB" id="A0A1C4DU43"/>
<evidence type="ECO:0000313" key="2">
    <source>
        <dbReference type="EMBL" id="SCC34790.1"/>
    </source>
</evidence>
<feature type="transmembrane region" description="Helical" evidence="1">
    <location>
        <begin position="12"/>
        <end position="31"/>
    </location>
</feature>
<reference evidence="2 3" key="1">
    <citation type="submission" date="2016-08" db="EMBL/GenBank/DDBJ databases">
        <authorList>
            <person name="Seilhamer J.J."/>
        </authorList>
    </citation>
    <scope>NUCLEOTIDE SEQUENCE [LARGE SCALE GENOMIC DNA]</scope>
    <source>
        <strain evidence="2 3">IEBC_T61001</strain>
    </source>
</reference>
<keyword evidence="1" id="KW-1133">Transmembrane helix</keyword>